<dbReference type="Pfam" id="PF04364">
    <property type="entry name" value="DNA_pol3_chi"/>
    <property type="match status" value="1"/>
</dbReference>
<dbReference type="PANTHER" id="PTHR38767:SF1">
    <property type="entry name" value="DNA POLYMERASE III SUBUNIT CHI"/>
    <property type="match status" value="1"/>
</dbReference>
<keyword evidence="2" id="KW-1185">Reference proteome</keyword>
<protein>
    <submittedName>
        <fullName evidence="1">DNA polymerase III subunit chi</fullName>
    </submittedName>
</protein>
<comment type="caution">
    <text evidence="1">The sequence shown here is derived from an EMBL/GenBank/DDBJ whole genome shotgun (WGS) entry which is preliminary data.</text>
</comment>
<dbReference type="GO" id="GO:0006260">
    <property type="term" value="P:DNA replication"/>
    <property type="evidence" value="ECO:0007669"/>
    <property type="project" value="InterPro"/>
</dbReference>
<dbReference type="InterPro" id="IPR036768">
    <property type="entry name" value="PolIII_chi_sf"/>
</dbReference>
<evidence type="ECO:0000313" key="1">
    <source>
        <dbReference type="EMBL" id="GGW21984.1"/>
    </source>
</evidence>
<dbReference type="InterPro" id="IPR007459">
    <property type="entry name" value="DNA_pol3_chi"/>
</dbReference>
<name>A0A918IM08_9RHOB</name>
<dbReference type="AlphaFoldDB" id="A0A918IM08"/>
<accession>A0A918IM08</accession>
<dbReference type="GO" id="GO:0003677">
    <property type="term" value="F:DNA binding"/>
    <property type="evidence" value="ECO:0007669"/>
    <property type="project" value="InterPro"/>
</dbReference>
<sequence length="154" mass="16792">MVQVLFYHMTRSTVDETVATLATRALGAGWRVMLRGTDAERLDWLDQKLWLGAEDDFLPHGLAGGDHDADQPVLMGTGPMTNAAQALMLVDGARPLPGEAAGLERIWVLFDGQDGGAVADARSFWKEVVAQSLPAQYWSDEGGRWEKKAEKVPA</sequence>
<proteinExistence type="predicted"/>
<dbReference type="GO" id="GO:0032298">
    <property type="term" value="P:positive regulation of DNA-templated DNA replication initiation"/>
    <property type="evidence" value="ECO:0007669"/>
    <property type="project" value="TreeGrafter"/>
</dbReference>
<dbReference type="Gene3D" id="3.40.50.10110">
    <property type="entry name" value="DNA polymerase III subunit chi"/>
    <property type="match status" value="1"/>
</dbReference>
<gene>
    <name evidence="1" type="ORF">GCM10011452_04320</name>
</gene>
<dbReference type="EMBL" id="BMYQ01000001">
    <property type="protein sequence ID" value="GGW21984.1"/>
    <property type="molecule type" value="Genomic_DNA"/>
</dbReference>
<dbReference type="PANTHER" id="PTHR38767">
    <property type="entry name" value="DNA POLYMERASE III SUBUNIT CHI"/>
    <property type="match status" value="1"/>
</dbReference>
<reference evidence="1" key="1">
    <citation type="journal article" date="2014" name="Int. J. Syst. Evol. Microbiol.">
        <title>Complete genome sequence of Corynebacterium casei LMG S-19264T (=DSM 44701T), isolated from a smear-ripened cheese.</title>
        <authorList>
            <consortium name="US DOE Joint Genome Institute (JGI-PGF)"/>
            <person name="Walter F."/>
            <person name="Albersmeier A."/>
            <person name="Kalinowski J."/>
            <person name="Ruckert C."/>
        </authorList>
    </citation>
    <scope>NUCLEOTIDE SEQUENCE</scope>
    <source>
        <strain evidence="1">KCTC 23714</strain>
    </source>
</reference>
<dbReference type="NCBIfam" id="NF004347">
    <property type="entry name" value="PRK05728.1-4"/>
    <property type="match status" value="1"/>
</dbReference>
<dbReference type="Proteomes" id="UP000628984">
    <property type="component" value="Unassembled WGS sequence"/>
</dbReference>
<organism evidence="1 2">
    <name type="scientific">Gemmobacter lanyuensis</name>
    <dbReference type="NCBI Taxonomy" id="1054497"/>
    <lineage>
        <taxon>Bacteria</taxon>
        <taxon>Pseudomonadati</taxon>
        <taxon>Pseudomonadota</taxon>
        <taxon>Alphaproteobacteria</taxon>
        <taxon>Rhodobacterales</taxon>
        <taxon>Paracoccaceae</taxon>
        <taxon>Gemmobacter</taxon>
    </lineage>
</organism>
<dbReference type="SUPFAM" id="SSF102400">
    <property type="entry name" value="DNA polymerase III chi subunit"/>
    <property type="match status" value="1"/>
</dbReference>
<evidence type="ECO:0000313" key="2">
    <source>
        <dbReference type="Proteomes" id="UP000628984"/>
    </source>
</evidence>
<dbReference type="RefSeq" id="WP_189632155.1">
    <property type="nucleotide sequence ID" value="NZ_BMYQ01000001.1"/>
</dbReference>
<dbReference type="GO" id="GO:0003887">
    <property type="term" value="F:DNA-directed DNA polymerase activity"/>
    <property type="evidence" value="ECO:0007669"/>
    <property type="project" value="InterPro"/>
</dbReference>
<reference evidence="1" key="2">
    <citation type="submission" date="2020-09" db="EMBL/GenBank/DDBJ databases">
        <authorList>
            <person name="Sun Q."/>
            <person name="Kim S."/>
        </authorList>
    </citation>
    <scope>NUCLEOTIDE SEQUENCE</scope>
    <source>
        <strain evidence="1">KCTC 23714</strain>
    </source>
</reference>